<accession>A0A9W8IDK6</accession>
<feature type="domain" description="Nudix hydrolase" evidence="4">
    <location>
        <begin position="4"/>
        <end position="135"/>
    </location>
</feature>
<evidence type="ECO:0000256" key="3">
    <source>
        <dbReference type="SAM" id="MobiDB-lite"/>
    </source>
</evidence>
<dbReference type="InterPro" id="IPR020476">
    <property type="entry name" value="Nudix_hydrolase"/>
</dbReference>
<dbReference type="Pfam" id="PF03357">
    <property type="entry name" value="Snf7"/>
    <property type="match status" value="1"/>
</dbReference>
<dbReference type="OrthoDB" id="447842at2759"/>
<sequence length="386" mass="43911">MAQQVRVGVGCFIVRRISNKTQFLLGQRQDGLSPGTWGLPGGHLDFGETWEACARREVLEETGLDISAFQHVATSNDIFENSHYVEIIMAGEFDCRQTVKLMEPDKCQQWVWVSWDELQGQAVPLRDACTESKSAGTVRISPLFSSLDSMMSEFPHSTTLTVPFGDSKLAQIAKASLQVDNELSSDKVNRSISVEGANLIITFTATTLRMLRVQVVLDREDALARELLKKGDKRRALLALRRRKYQEQMILTTDSQLFNLQQLMDNVEFSLVQKDVLFGLEQGNKVLKQLNKEIRIEDVERLADDTAEAIAYQNEISELLQSNMSREDEEDVLRELDELERQESDRLKLNLPRVPDHQLPEPERPQTVDRVSGDEEDEEHRQPVLA</sequence>
<dbReference type="SUPFAM" id="SSF55811">
    <property type="entry name" value="Nudix"/>
    <property type="match status" value="1"/>
</dbReference>
<dbReference type="EMBL" id="JANBUW010000263">
    <property type="protein sequence ID" value="KAJ2847771.1"/>
    <property type="molecule type" value="Genomic_DNA"/>
</dbReference>
<protein>
    <submittedName>
        <fullName evidence="5">Vacuolar protein sorting-associated protein 20</fullName>
    </submittedName>
</protein>
<dbReference type="InterPro" id="IPR005024">
    <property type="entry name" value="Snf7_fam"/>
</dbReference>
<dbReference type="InterPro" id="IPR000086">
    <property type="entry name" value="NUDIX_hydrolase_dom"/>
</dbReference>
<dbReference type="InterPro" id="IPR015797">
    <property type="entry name" value="NUDIX_hydrolase-like_dom_sf"/>
</dbReference>
<proteinExistence type="inferred from homology"/>
<dbReference type="Gene3D" id="3.30.310.50">
    <property type="entry name" value="Alpha-D-phosphohexomutase, C-terminal domain"/>
    <property type="match status" value="1"/>
</dbReference>
<dbReference type="PROSITE" id="PS00893">
    <property type="entry name" value="NUDIX_BOX"/>
    <property type="match status" value="1"/>
</dbReference>
<dbReference type="Pfam" id="PF00293">
    <property type="entry name" value="NUDIX"/>
    <property type="match status" value="1"/>
</dbReference>
<dbReference type="GO" id="GO:0035539">
    <property type="term" value="F:8-oxo-7,8-dihydrodeoxyguanosine triphosphate pyrophosphatase activity"/>
    <property type="evidence" value="ECO:0007669"/>
    <property type="project" value="TreeGrafter"/>
</dbReference>
<dbReference type="CDD" id="cd04678">
    <property type="entry name" value="NUDIX_MTH2_Nudt15"/>
    <property type="match status" value="1"/>
</dbReference>
<evidence type="ECO:0000259" key="4">
    <source>
        <dbReference type="PROSITE" id="PS51462"/>
    </source>
</evidence>
<comment type="caution">
    <text evidence="5">The sequence shown here is derived from an EMBL/GenBank/DDBJ whole genome shotgun (WGS) entry which is preliminary data.</text>
</comment>
<keyword evidence="6" id="KW-1185">Reference proteome</keyword>
<dbReference type="FunFam" id="3.90.79.10:FF:000060">
    <property type="entry name" value="Nudix hydrolase 1"/>
    <property type="match status" value="1"/>
</dbReference>
<evidence type="ECO:0000313" key="6">
    <source>
        <dbReference type="Proteomes" id="UP001139887"/>
    </source>
</evidence>
<dbReference type="Gene3D" id="3.90.79.10">
    <property type="entry name" value="Nucleoside Triphosphate Pyrophosphohydrolase"/>
    <property type="match status" value="1"/>
</dbReference>
<dbReference type="PRINTS" id="PR00502">
    <property type="entry name" value="NUDIXFAMILY"/>
</dbReference>
<evidence type="ECO:0000256" key="1">
    <source>
        <dbReference type="ARBA" id="ARBA00022801"/>
    </source>
</evidence>
<comment type="similarity">
    <text evidence="2">Belongs to the Nudix hydrolase family.</text>
</comment>
<dbReference type="Proteomes" id="UP001139887">
    <property type="component" value="Unassembled WGS sequence"/>
</dbReference>
<evidence type="ECO:0000256" key="2">
    <source>
        <dbReference type="RuleBase" id="RU003476"/>
    </source>
</evidence>
<reference evidence="5" key="1">
    <citation type="submission" date="2022-07" db="EMBL/GenBank/DDBJ databases">
        <title>Phylogenomic reconstructions and comparative analyses of Kickxellomycotina fungi.</title>
        <authorList>
            <person name="Reynolds N.K."/>
            <person name="Stajich J.E."/>
            <person name="Barry K."/>
            <person name="Grigoriev I.V."/>
            <person name="Crous P."/>
            <person name="Smith M.E."/>
        </authorList>
    </citation>
    <scope>NUCLEOTIDE SEQUENCE</scope>
    <source>
        <strain evidence="5">NRRL 1566</strain>
    </source>
</reference>
<evidence type="ECO:0000313" key="5">
    <source>
        <dbReference type="EMBL" id="KAJ2847771.1"/>
    </source>
</evidence>
<dbReference type="PROSITE" id="PS51462">
    <property type="entry name" value="NUDIX"/>
    <property type="match status" value="1"/>
</dbReference>
<dbReference type="InterPro" id="IPR020084">
    <property type="entry name" value="NUDIX_hydrolase_CS"/>
</dbReference>
<dbReference type="GO" id="GO:0005829">
    <property type="term" value="C:cytosol"/>
    <property type="evidence" value="ECO:0007669"/>
    <property type="project" value="TreeGrafter"/>
</dbReference>
<dbReference type="GO" id="GO:0006203">
    <property type="term" value="P:dGTP catabolic process"/>
    <property type="evidence" value="ECO:0007669"/>
    <property type="project" value="TreeGrafter"/>
</dbReference>
<dbReference type="GO" id="GO:0007034">
    <property type="term" value="P:vacuolar transport"/>
    <property type="evidence" value="ECO:0007669"/>
    <property type="project" value="InterPro"/>
</dbReference>
<feature type="region of interest" description="Disordered" evidence="3">
    <location>
        <begin position="344"/>
        <end position="386"/>
    </location>
</feature>
<keyword evidence="1 2" id="KW-0378">Hydrolase</keyword>
<dbReference type="PANTHER" id="PTHR16099">
    <property type="entry name" value="8-OXO-DGTP DIPHOSPHATES NUDT15"/>
    <property type="match status" value="1"/>
</dbReference>
<gene>
    <name evidence="5" type="primary">VPS20</name>
    <name evidence="5" type="ORF">IWW36_003683</name>
</gene>
<dbReference type="PANTHER" id="PTHR16099:SF5">
    <property type="entry name" value="NUCLEOTIDE TRIPHOSPHATE DIPHOSPHATASE NUDT15"/>
    <property type="match status" value="1"/>
</dbReference>
<name>A0A9W8IDK6_9FUNG</name>
<dbReference type="AlphaFoldDB" id="A0A9W8IDK6"/>
<organism evidence="5 6">
    <name type="scientific">Coemansia brasiliensis</name>
    <dbReference type="NCBI Taxonomy" id="2650707"/>
    <lineage>
        <taxon>Eukaryota</taxon>
        <taxon>Fungi</taxon>
        <taxon>Fungi incertae sedis</taxon>
        <taxon>Zoopagomycota</taxon>
        <taxon>Kickxellomycotina</taxon>
        <taxon>Kickxellomycetes</taxon>
        <taxon>Kickxellales</taxon>
        <taxon>Kickxellaceae</taxon>
        <taxon>Coemansia</taxon>
    </lineage>
</organism>